<organism evidence="1 3">
    <name type="scientific">Ferroplasma acidiphilum</name>
    <dbReference type="NCBI Taxonomy" id="74969"/>
    <lineage>
        <taxon>Archaea</taxon>
        <taxon>Methanobacteriati</taxon>
        <taxon>Thermoplasmatota</taxon>
        <taxon>Thermoplasmata</taxon>
        <taxon>Thermoplasmatales</taxon>
        <taxon>Ferroplasmaceae</taxon>
        <taxon>Ferroplasma</taxon>
    </lineage>
</organism>
<dbReference type="InterPro" id="IPR014424">
    <property type="entry name" value="UCP004897_ACT"/>
</dbReference>
<proteinExistence type="predicted"/>
<sequence length="170" mass="18947">MWDYINKVFDNYPAEKKVVQKMLKIGISVKILYDEPKLFCESIEIKPNSIARAFHVDRRVIVNMIQKIINDPELFDFFSNLEPMSNFENSGSKMGFGVIEIIPTDASMPGIIAGVMNVLAESGISVRQFIADDPDLVDNPRAIIVTTNTITGDVLNGIKKARGVKAVMLL</sequence>
<evidence type="ECO:0000313" key="2">
    <source>
        <dbReference type="EMBL" id="NOL59753.1"/>
    </source>
</evidence>
<protein>
    <submittedName>
        <fullName evidence="2">Regulator</fullName>
    </submittedName>
</protein>
<dbReference type="STRING" id="74969.FAD_1150"/>
<dbReference type="KEGG" id="fai:FAD_1150"/>
<dbReference type="Proteomes" id="UP000546917">
    <property type="component" value="Unassembled WGS sequence"/>
</dbReference>
<dbReference type="OrthoDB" id="30884at2157"/>
<dbReference type="SUPFAM" id="SSF55021">
    <property type="entry name" value="ACT-like"/>
    <property type="match status" value="1"/>
</dbReference>
<dbReference type="RefSeq" id="WP_009886254.1">
    <property type="nucleotide sequence ID" value="NZ_CP015363.1"/>
</dbReference>
<dbReference type="Proteomes" id="UP000192050">
    <property type="component" value="Chromosome"/>
</dbReference>
<reference evidence="2 4" key="2">
    <citation type="submission" date="2020-05" db="EMBL/GenBank/DDBJ databases">
        <authorList>
            <person name="Zhang R."/>
        </authorList>
    </citation>
    <scope>NUCLEOTIDE SEQUENCE [LARGE SCALE GENOMIC DNA]</scope>
    <source>
        <strain evidence="2 4">DSM 28986</strain>
    </source>
</reference>
<dbReference type="EMBL" id="JABGBP010000087">
    <property type="protein sequence ID" value="NOL59753.1"/>
    <property type="molecule type" value="Genomic_DNA"/>
</dbReference>
<evidence type="ECO:0000313" key="3">
    <source>
        <dbReference type="Proteomes" id="UP000192050"/>
    </source>
</evidence>
<dbReference type="AlphaFoldDB" id="A0A1V0N4J9"/>
<name>A0A1V0N4J9_9ARCH</name>
<reference evidence="1 3" key="1">
    <citation type="submission" date="2011-10" db="EMBL/GenBank/DDBJ databases">
        <title>Metabolic and evolutionary patterns in the extreme acidophile Ferroplasma acidiphilum.</title>
        <authorList>
            <person name="Golyshina O.V."/>
            <person name="Kozyavkin S.A."/>
            <person name="Tatusov R.L."/>
            <person name="Slesarev A.I."/>
            <person name="Golyshin P.N."/>
        </authorList>
    </citation>
    <scope>NUCLEOTIDE SEQUENCE [LARGE SCALE GENOMIC DNA]</scope>
    <source>
        <strain evidence="1">Berkeley</strain>
        <strain evidence="3">Y</strain>
    </source>
</reference>
<gene>
    <name evidence="1" type="ORF">FAD_1150</name>
    <name evidence="2" type="ORF">HLB00_02750</name>
</gene>
<dbReference type="EMBL" id="CP015363">
    <property type="protein sequence ID" value="ARD85026.1"/>
    <property type="molecule type" value="Genomic_DNA"/>
</dbReference>
<dbReference type="GeneID" id="16024379"/>
<dbReference type="PIRSF" id="PIRSF004897">
    <property type="entry name" value="UCP004897_ACT"/>
    <property type="match status" value="1"/>
</dbReference>
<dbReference type="InterPro" id="IPR045865">
    <property type="entry name" value="ACT-like_dom_sf"/>
</dbReference>
<evidence type="ECO:0000313" key="4">
    <source>
        <dbReference type="Proteomes" id="UP000546917"/>
    </source>
</evidence>
<evidence type="ECO:0000313" key="1">
    <source>
        <dbReference type="EMBL" id="ARD85026.1"/>
    </source>
</evidence>
<keyword evidence="3" id="KW-1185">Reference proteome</keyword>
<accession>A0A1V0N4J9</accession>